<evidence type="ECO:0000313" key="1">
    <source>
        <dbReference type="EMBL" id="OMH40305.1"/>
    </source>
</evidence>
<dbReference type="RefSeq" id="WP_076713202.1">
    <property type="nucleotide sequence ID" value="NZ_MOEN01000021.1"/>
</dbReference>
<dbReference type="EMBL" id="MOEN01000021">
    <property type="protein sequence ID" value="OMH40305.1"/>
    <property type="molecule type" value="Genomic_DNA"/>
</dbReference>
<protein>
    <submittedName>
        <fullName evidence="1">Uncharacterized protein</fullName>
    </submittedName>
</protein>
<dbReference type="STRING" id="1914305.BLW93_06010"/>
<name>A0A1R1MKG8_9BACT</name>
<dbReference type="OrthoDB" id="5405093at2"/>
<dbReference type="Proteomes" id="UP000187408">
    <property type="component" value="Unassembled WGS sequence"/>
</dbReference>
<reference evidence="1 2" key="1">
    <citation type="submission" date="2016-10" db="EMBL/GenBank/DDBJ databases">
        <title>Genome sequence of a sulfur-reducing bacterium Desulfurobacterium indicum K6013.</title>
        <authorList>
            <person name="Cao J."/>
            <person name="Shao Z."/>
            <person name="Alain K."/>
            <person name="Jebbar M."/>
        </authorList>
    </citation>
    <scope>NUCLEOTIDE SEQUENCE [LARGE SCALE GENOMIC DNA]</scope>
    <source>
        <strain evidence="1 2">K6013</strain>
    </source>
</reference>
<sequence length="473" mass="53954">MNFQKDKAKLLLFILLFYLWFYPLKATGQIVVFPIRDLTTQPPGIDLNLTRKIAQELKKRGDVVIYGNKLYSALAEKGIYATGLPGASKVALAYKLKGATMLWGAKIEENGKKHLYGIVLFATSVPDGKTYWSKVFYYQPEEHFLNLGNNLSIEQMESKIAKEVALAFPGEKTGKEIFPSGFQVEHFSIFPRYVKDGSEVNLLLKPVGELKTESITVHIDGKSVTLRRNDGAYTGIFIPYLPEGKYPVFLLENNRKIMLDELTIDNTPPKIYLTIKGLKKINGIDFANGKLLLTAGLKEPDNIMRWELTISDLKRNEIFKKFGNGAPVIAFTWNPVKSMIEQGIYKITLTVEDVAGNKAKLEKKFYYFHNIPAPEITIYKTKDNKTAIMIKAIKIPDKLKKIKVIVFSPKGYPLGESVINELPTEIIFDSNYNKLKVRLYMEDELGNKLEKDYELKVKSYQEMEEQRGWVEEF</sequence>
<gene>
    <name evidence="1" type="ORF">BLW93_06010</name>
</gene>
<comment type="caution">
    <text evidence="1">The sequence shown here is derived from an EMBL/GenBank/DDBJ whole genome shotgun (WGS) entry which is preliminary data.</text>
</comment>
<accession>A0A1R1MKG8</accession>
<dbReference type="AlphaFoldDB" id="A0A1R1MKG8"/>
<organism evidence="1 2">
    <name type="scientific">Desulfurobacterium indicum</name>
    <dbReference type="NCBI Taxonomy" id="1914305"/>
    <lineage>
        <taxon>Bacteria</taxon>
        <taxon>Pseudomonadati</taxon>
        <taxon>Aquificota</taxon>
        <taxon>Aquificia</taxon>
        <taxon>Desulfurobacteriales</taxon>
        <taxon>Desulfurobacteriaceae</taxon>
        <taxon>Desulfurobacterium</taxon>
    </lineage>
</organism>
<evidence type="ECO:0000313" key="2">
    <source>
        <dbReference type="Proteomes" id="UP000187408"/>
    </source>
</evidence>
<keyword evidence="2" id="KW-1185">Reference proteome</keyword>
<proteinExistence type="predicted"/>